<evidence type="ECO:0000256" key="3">
    <source>
        <dbReference type="ARBA" id="ARBA00022692"/>
    </source>
</evidence>
<evidence type="ECO:0000256" key="7">
    <source>
        <dbReference type="ARBA" id="ARBA00022753"/>
    </source>
</evidence>
<keyword evidence="6" id="KW-0677">Repeat</keyword>
<dbReference type="Gene3D" id="2.130.10.10">
    <property type="entry name" value="YVTN repeat-like/Quinoprotein amine dehydrogenase"/>
    <property type="match status" value="2"/>
</dbReference>
<comment type="subcellular location">
    <subcellularLocation>
        <location evidence="1">Endosome membrane</location>
        <topology evidence="1">Single-pass type I membrane protein</topology>
    </subcellularLocation>
    <subcellularLocation>
        <location evidence="15">Membrane</location>
        <topology evidence="15">Single-pass type I membrane protein</topology>
    </subcellularLocation>
</comment>
<dbReference type="InterPro" id="IPR015943">
    <property type="entry name" value="WD40/YVTN_repeat-like_dom_sf"/>
</dbReference>
<dbReference type="GO" id="GO:0008270">
    <property type="term" value="F:zinc ion binding"/>
    <property type="evidence" value="ECO:0007669"/>
    <property type="project" value="UniProtKB-KW"/>
</dbReference>
<keyword evidence="4" id="KW-0479">Metal-binding</keyword>
<dbReference type="SMART" id="SM00064">
    <property type="entry name" value="FYVE"/>
    <property type="match status" value="1"/>
</dbReference>
<feature type="domain" description="FYVE-type" evidence="17">
    <location>
        <begin position="284"/>
        <end position="355"/>
    </location>
</feature>
<keyword evidence="7" id="KW-0967">Endosome</keyword>
<sequence>MAAEIKSGPTQGNVRKPDLFGKLEGFNDDVNMAVFIPREDGVITVSDDKTLRVWLKRDTGQYWPSICHTLPSQAASLAYNEETRRTFIGLDNGTISEFNLADDFNRMSQTRDYLAHQGRVTSLKFSLNCEWVLSCARDKYFQWHCSETGRRLGGYQASAWCLCLEFDEQSKYVFVGDYSGQISVLRINNTEFSLITTLKGHSGSVRSLAWDVERSLLFSGSFDESVIVWDIGSKQGTAFELQGHRDKVQGLAYASGSKQLLSGSDDSILGIWNMDVKRIETPSWEESDVCQKCNSPFFWNFRRMWEEKTLGIRQHHCRKCGKAVCSKCSAKKSTIPPLGFEYEVRVCDDCFLTITDEERAPLATFHDIKHQVLHMNLDQTRKRLLTVGRDRVVKMWSFIVLIGITLSTTSAINNFQFPSDNPCIIFDASLQISIIGMFKSGPEAKQVSLDKKAVVMNTSLSYCDDGNSSSIDFLLEGGVGLTVQFLKLNQTVKMMPSISFVPGIIFQNSSQDTNQVTLHSTKGKLLPPANVSYTCYTGDTPIVMNNGSSASISYHGIISLTQIRVQAFDIKDGDLSPGESCDVTPITSVAPPIPRTPTPGNPPVQTFSVQNGNTDCIVLQAAIEFIIPYTSKGARLTKHIGVPNNTQVTGMCGGGVATTQSISLMFYNDWLLNVIFSHTLATSPRHVLLDGTMYGIKEISLEYKVDSSLFPDADTTDEKYLAKMVYKTPEFLTSTGASYRCQSSTILDLSGVSATMTSFQYLAFGNQTTPTFDPKAVTDCPAPTPLPIDDDNDHTGTIVGVVIAVFFVVMVLIGIYMYRRRSKGSYEQVY</sequence>
<evidence type="ECO:0000256" key="2">
    <source>
        <dbReference type="ARBA" id="ARBA00022574"/>
    </source>
</evidence>
<dbReference type="PROSITE" id="PS50178">
    <property type="entry name" value="ZF_FYVE"/>
    <property type="match status" value="1"/>
</dbReference>
<keyword evidence="9" id="KW-0862">Zinc</keyword>
<dbReference type="PROSITE" id="PS50082">
    <property type="entry name" value="WD_REPEATS_2"/>
    <property type="match status" value="3"/>
</dbReference>
<comment type="similarity">
    <text evidence="15">Belongs to the LAMP family.</text>
</comment>
<dbReference type="Pfam" id="PF00400">
    <property type="entry name" value="WD40"/>
    <property type="match status" value="3"/>
</dbReference>
<evidence type="ECO:0000256" key="15">
    <source>
        <dbReference type="PROSITE-ProRule" id="PRU00740"/>
    </source>
</evidence>
<evidence type="ECO:0000256" key="16">
    <source>
        <dbReference type="SAM" id="Phobius"/>
    </source>
</evidence>
<evidence type="ECO:0000256" key="8">
    <source>
        <dbReference type="ARBA" id="ARBA00022771"/>
    </source>
</evidence>
<dbReference type="InterPro" id="IPR011011">
    <property type="entry name" value="Znf_FYVE_PHD"/>
</dbReference>
<dbReference type="InterPro" id="IPR001680">
    <property type="entry name" value="WD40_rpt"/>
</dbReference>
<evidence type="ECO:0000256" key="11">
    <source>
        <dbReference type="ARBA" id="ARBA00023136"/>
    </source>
</evidence>
<dbReference type="KEGG" id="cvn:111132600"/>
<dbReference type="GO" id="GO:0010008">
    <property type="term" value="C:endosome membrane"/>
    <property type="evidence" value="ECO:0007669"/>
    <property type="project" value="UniProtKB-SubCell"/>
</dbReference>
<dbReference type="FunFam" id="3.30.40.10:FF:000105">
    <property type="entry name" value="WD repeat and FYVE domain-containing protein 2"/>
    <property type="match status" value="1"/>
</dbReference>
<evidence type="ECO:0000256" key="14">
    <source>
        <dbReference type="PROSITE-ProRule" id="PRU00221"/>
    </source>
</evidence>
<dbReference type="InterPro" id="IPR013083">
    <property type="entry name" value="Znf_RING/FYVE/PHD"/>
</dbReference>
<dbReference type="InterPro" id="IPR002000">
    <property type="entry name" value="Lysosome-assoc_membr_glycop"/>
</dbReference>
<evidence type="ECO:0000256" key="9">
    <source>
        <dbReference type="ARBA" id="ARBA00022833"/>
    </source>
</evidence>
<dbReference type="GO" id="GO:0005769">
    <property type="term" value="C:early endosome"/>
    <property type="evidence" value="ECO:0007669"/>
    <property type="project" value="TreeGrafter"/>
</dbReference>
<dbReference type="PROSITE" id="PS00678">
    <property type="entry name" value="WD_REPEATS_1"/>
    <property type="match status" value="2"/>
</dbReference>
<dbReference type="InterPro" id="IPR042234">
    <property type="entry name" value="WDFY1/WDFY2"/>
</dbReference>
<dbReference type="Gene3D" id="2.40.160.110">
    <property type="match status" value="2"/>
</dbReference>
<evidence type="ECO:0000256" key="13">
    <source>
        <dbReference type="PROSITE-ProRule" id="PRU00091"/>
    </source>
</evidence>
<evidence type="ECO:0000256" key="5">
    <source>
        <dbReference type="ARBA" id="ARBA00022729"/>
    </source>
</evidence>
<keyword evidence="12" id="KW-0325">Glycoprotein</keyword>
<keyword evidence="11 15" id="KW-0472">Membrane</keyword>
<dbReference type="OrthoDB" id="63070at2759"/>
<keyword evidence="3 15" id="KW-0812">Transmembrane</keyword>
<evidence type="ECO:0000259" key="17">
    <source>
        <dbReference type="PROSITE" id="PS50178"/>
    </source>
</evidence>
<organism evidence="18 19">
    <name type="scientific">Crassostrea virginica</name>
    <name type="common">Eastern oyster</name>
    <dbReference type="NCBI Taxonomy" id="6565"/>
    <lineage>
        <taxon>Eukaryota</taxon>
        <taxon>Metazoa</taxon>
        <taxon>Spiralia</taxon>
        <taxon>Lophotrochozoa</taxon>
        <taxon>Mollusca</taxon>
        <taxon>Bivalvia</taxon>
        <taxon>Autobranchia</taxon>
        <taxon>Pteriomorphia</taxon>
        <taxon>Ostreida</taxon>
        <taxon>Ostreoidea</taxon>
        <taxon>Ostreidae</taxon>
        <taxon>Crassostrea</taxon>
    </lineage>
</organism>
<keyword evidence="2 14" id="KW-0853">WD repeat</keyword>
<dbReference type="PANTHER" id="PTHR46189:SF1">
    <property type="entry name" value="LD41958P"/>
    <property type="match status" value="1"/>
</dbReference>
<dbReference type="InterPro" id="IPR019775">
    <property type="entry name" value="WD40_repeat_CS"/>
</dbReference>
<dbReference type="SUPFAM" id="SSF57903">
    <property type="entry name" value="FYVE/PHD zinc finger"/>
    <property type="match status" value="1"/>
</dbReference>
<gene>
    <name evidence="19" type="primary">LOC111132600</name>
</gene>
<evidence type="ECO:0000256" key="4">
    <source>
        <dbReference type="ARBA" id="ARBA00022723"/>
    </source>
</evidence>
<dbReference type="InterPro" id="IPR017455">
    <property type="entry name" value="Znf_FYVE-rel"/>
</dbReference>
<proteinExistence type="inferred from homology"/>
<evidence type="ECO:0000256" key="12">
    <source>
        <dbReference type="ARBA" id="ARBA00023180"/>
    </source>
</evidence>
<evidence type="ECO:0000256" key="10">
    <source>
        <dbReference type="ARBA" id="ARBA00022989"/>
    </source>
</evidence>
<evidence type="ECO:0000313" key="19">
    <source>
        <dbReference type="RefSeq" id="XP_022336138.1"/>
    </source>
</evidence>
<dbReference type="Proteomes" id="UP000694844">
    <property type="component" value="Chromosome 5"/>
</dbReference>
<keyword evidence="8 13" id="KW-0863">Zinc-finger</keyword>
<dbReference type="Gene3D" id="3.30.40.10">
    <property type="entry name" value="Zinc/RING finger domain, C3HC4 (zinc finger)"/>
    <property type="match status" value="1"/>
</dbReference>
<evidence type="ECO:0000256" key="1">
    <source>
        <dbReference type="ARBA" id="ARBA00004530"/>
    </source>
</evidence>
<dbReference type="InterPro" id="IPR048528">
    <property type="entry name" value="Lamp2-like_luminal"/>
</dbReference>
<dbReference type="SMART" id="SM00320">
    <property type="entry name" value="WD40"/>
    <property type="match status" value="6"/>
</dbReference>
<evidence type="ECO:0000313" key="18">
    <source>
        <dbReference type="Proteomes" id="UP000694844"/>
    </source>
</evidence>
<comment type="caution">
    <text evidence="15">Lacks conserved residue(s) required for the propagation of feature annotation.</text>
</comment>
<dbReference type="InterPro" id="IPR000306">
    <property type="entry name" value="Znf_FYVE"/>
</dbReference>
<dbReference type="PROSITE" id="PS50294">
    <property type="entry name" value="WD_REPEATS_REGION"/>
    <property type="match status" value="2"/>
</dbReference>
<dbReference type="Pfam" id="PF01363">
    <property type="entry name" value="FYVE"/>
    <property type="match status" value="1"/>
</dbReference>
<keyword evidence="18" id="KW-1185">Reference proteome</keyword>
<dbReference type="InterPro" id="IPR036322">
    <property type="entry name" value="WD40_repeat_dom_sf"/>
</dbReference>
<accession>A0A8B8E970</accession>
<dbReference type="AlphaFoldDB" id="A0A8B8E970"/>
<keyword evidence="10 16" id="KW-1133">Transmembrane helix</keyword>
<protein>
    <submittedName>
        <fullName evidence="19">Uncharacterized protein LOC111132600</fullName>
    </submittedName>
</protein>
<name>A0A8B8E970_CRAVI</name>
<dbReference type="PANTHER" id="PTHR46189">
    <property type="entry name" value="LD41958P"/>
    <property type="match status" value="1"/>
</dbReference>
<dbReference type="CDD" id="cd15718">
    <property type="entry name" value="FYVE_WDFY1_like"/>
    <property type="match status" value="1"/>
</dbReference>
<dbReference type="GeneID" id="111132600"/>
<feature type="repeat" description="WD" evidence="14">
    <location>
        <begin position="23"/>
        <end position="54"/>
    </location>
</feature>
<dbReference type="Pfam" id="PF01299">
    <property type="entry name" value="Lamp2-like_luminal"/>
    <property type="match status" value="1"/>
</dbReference>
<feature type="repeat" description="WD" evidence="14">
    <location>
        <begin position="198"/>
        <end position="239"/>
    </location>
</feature>
<evidence type="ECO:0000256" key="6">
    <source>
        <dbReference type="ARBA" id="ARBA00022737"/>
    </source>
</evidence>
<dbReference type="RefSeq" id="XP_022336138.1">
    <property type="nucleotide sequence ID" value="XM_022480430.1"/>
</dbReference>
<dbReference type="SUPFAM" id="SSF50978">
    <property type="entry name" value="WD40 repeat-like"/>
    <property type="match status" value="1"/>
</dbReference>
<reference evidence="19" key="1">
    <citation type="submission" date="2025-08" db="UniProtKB">
        <authorList>
            <consortium name="RefSeq"/>
        </authorList>
    </citation>
    <scope>IDENTIFICATION</scope>
    <source>
        <tissue evidence="19">Whole sample</tissue>
    </source>
</reference>
<feature type="repeat" description="WD" evidence="14">
    <location>
        <begin position="241"/>
        <end position="275"/>
    </location>
</feature>
<dbReference type="PROSITE" id="PS51407">
    <property type="entry name" value="LAMP_3"/>
    <property type="match status" value="1"/>
</dbReference>
<keyword evidence="5" id="KW-0732">Signal</keyword>
<feature type="transmembrane region" description="Helical" evidence="16">
    <location>
        <begin position="798"/>
        <end position="818"/>
    </location>
</feature>